<dbReference type="SUPFAM" id="SSF56601">
    <property type="entry name" value="beta-lactamase/transpeptidase-like"/>
    <property type="match status" value="1"/>
</dbReference>
<accession>A0A1N7F197</accession>
<sequence>MIQKIACFFLLFLILQSCTHAQTFNKAKLDSFFVALNTKDQNMGSISIAANGVLVYQNAIGYSQVNKGEKTPATIETKYRIGSISKMFTATMIFQLIDEGKLTFETPLATYFPQLPNAGKITIREMLSHHSGLHNFTSDSLYLTYMGSPKSEPEMVAIFAKQKSDFEPDTKAEYSNTNFVLLGYIIEKLTGKTYAEELKKRVTSKIGLTQTYYGTKANPAKDEAYSYNYAGQWMQMPETDMSIPGGAGAIVSTPADLVKFINALFAGKLISQTNLELMKTMKDNYGMAMFTIPFYDKKGFGHSGGIDGFSSLLTYFPEDKLTIAYISNGVRYSTNNVVIGALSIYFNRPFAIPEFKTITLNMTDLDKYVGKYTSTQMPLKVDITKNNTLLFAQATGQRAFPLEAQGDNKFSFAAAGITLQFEPAKKTFTLIQGGATYLFTKTD</sequence>
<gene>
    <name evidence="4" type="ORF">HDF22_005463</name>
    <name evidence="3" type="ORF">HDF23_004898</name>
</gene>
<reference evidence="5 6" key="1">
    <citation type="submission" date="2020-08" db="EMBL/GenBank/DDBJ databases">
        <title>Genomic Encyclopedia of Type Strains, Phase IV (KMG-V): Genome sequencing to study the core and pangenomes of soil and plant-associated prokaryotes.</title>
        <authorList>
            <person name="Whitman W."/>
        </authorList>
    </citation>
    <scope>NUCLEOTIDE SEQUENCE [LARGE SCALE GENOMIC DNA]</scope>
    <source>
        <strain evidence="3 5">ANJLi2</strain>
        <strain evidence="4 6">MP601</strain>
    </source>
</reference>
<dbReference type="Gene3D" id="3.40.710.10">
    <property type="entry name" value="DD-peptidase/beta-lactamase superfamily"/>
    <property type="match status" value="1"/>
</dbReference>
<protein>
    <submittedName>
        <fullName evidence="4">CubicO group peptidase (Beta-lactamase class C family)</fullName>
    </submittedName>
</protein>
<dbReference type="PANTHER" id="PTHR46825:SF7">
    <property type="entry name" value="D-ALANYL-D-ALANINE CARBOXYPEPTIDASE"/>
    <property type="match status" value="1"/>
</dbReference>
<dbReference type="Proteomes" id="UP000541583">
    <property type="component" value="Unassembled WGS sequence"/>
</dbReference>
<dbReference type="OrthoDB" id="9793489at2"/>
<dbReference type="AlphaFoldDB" id="A0A1N7F197"/>
<proteinExistence type="predicted"/>
<comment type="caution">
    <text evidence="4">The sequence shown here is derived from an EMBL/GenBank/DDBJ whole genome shotgun (WGS) entry which is preliminary data.</text>
</comment>
<dbReference type="EMBL" id="JACHCB010000016">
    <property type="protein sequence ID" value="MBB6112125.1"/>
    <property type="molecule type" value="Genomic_DNA"/>
</dbReference>
<dbReference type="Proteomes" id="UP000548326">
    <property type="component" value="Unassembled WGS sequence"/>
</dbReference>
<name>A0A1N7F197_9SPHI</name>
<keyword evidence="5" id="KW-1185">Reference proteome</keyword>
<evidence type="ECO:0000259" key="2">
    <source>
        <dbReference type="Pfam" id="PF00144"/>
    </source>
</evidence>
<organism evidence="4 6">
    <name type="scientific">Mucilaginibacter lappiensis</name>
    <dbReference type="NCBI Taxonomy" id="354630"/>
    <lineage>
        <taxon>Bacteria</taxon>
        <taxon>Pseudomonadati</taxon>
        <taxon>Bacteroidota</taxon>
        <taxon>Sphingobacteriia</taxon>
        <taxon>Sphingobacteriales</taxon>
        <taxon>Sphingobacteriaceae</taxon>
        <taxon>Mucilaginibacter</taxon>
    </lineage>
</organism>
<feature type="domain" description="Beta-lactamase-related" evidence="2">
    <location>
        <begin position="45"/>
        <end position="331"/>
    </location>
</feature>
<dbReference type="PANTHER" id="PTHR46825">
    <property type="entry name" value="D-ALANYL-D-ALANINE-CARBOXYPEPTIDASE/ENDOPEPTIDASE AMPH"/>
    <property type="match status" value="1"/>
</dbReference>
<feature type="chain" id="PRO_5044563184" evidence="1">
    <location>
        <begin position="22"/>
        <end position="443"/>
    </location>
</feature>
<dbReference type="EMBL" id="JACHCA010000022">
    <property type="protein sequence ID" value="MBB6131312.1"/>
    <property type="molecule type" value="Genomic_DNA"/>
</dbReference>
<evidence type="ECO:0000313" key="6">
    <source>
        <dbReference type="Proteomes" id="UP000548326"/>
    </source>
</evidence>
<dbReference type="InterPro" id="IPR001466">
    <property type="entry name" value="Beta-lactam-related"/>
</dbReference>
<dbReference type="Pfam" id="PF00144">
    <property type="entry name" value="Beta-lactamase"/>
    <property type="match status" value="1"/>
</dbReference>
<dbReference type="PROSITE" id="PS51257">
    <property type="entry name" value="PROKAR_LIPOPROTEIN"/>
    <property type="match status" value="1"/>
</dbReference>
<feature type="signal peptide" evidence="1">
    <location>
        <begin position="1"/>
        <end position="21"/>
    </location>
</feature>
<dbReference type="RefSeq" id="WP_076377104.1">
    <property type="nucleotide sequence ID" value="NZ_FTMG01000016.1"/>
</dbReference>
<dbReference type="InterPro" id="IPR012338">
    <property type="entry name" value="Beta-lactam/transpept-like"/>
</dbReference>
<evidence type="ECO:0000256" key="1">
    <source>
        <dbReference type="SAM" id="SignalP"/>
    </source>
</evidence>
<keyword evidence="1" id="KW-0732">Signal</keyword>
<dbReference type="InterPro" id="IPR050491">
    <property type="entry name" value="AmpC-like"/>
</dbReference>
<evidence type="ECO:0000313" key="3">
    <source>
        <dbReference type="EMBL" id="MBB6112125.1"/>
    </source>
</evidence>
<evidence type="ECO:0000313" key="4">
    <source>
        <dbReference type="EMBL" id="MBB6131312.1"/>
    </source>
</evidence>
<dbReference type="STRING" id="354630.SAMN05421821_11655"/>
<evidence type="ECO:0000313" key="5">
    <source>
        <dbReference type="Proteomes" id="UP000541583"/>
    </source>
</evidence>